<dbReference type="PANTHER" id="PTHR12650:SF15">
    <property type="entry name" value="RIBOSOMAL PROTEIN S30, ISOFORM A"/>
    <property type="match status" value="1"/>
</dbReference>
<comment type="caution">
    <text evidence="5">The sequence shown here is derived from an EMBL/GenBank/DDBJ whole genome shotgun (WGS) entry which is preliminary data.</text>
</comment>
<evidence type="ECO:0000256" key="3">
    <source>
        <dbReference type="RuleBase" id="RU364011"/>
    </source>
</evidence>
<dbReference type="EMBL" id="MLAK01001126">
    <property type="protein sequence ID" value="OHS97255.1"/>
    <property type="molecule type" value="Genomic_DNA"/>
</dbReference>
<keyword evidence="1 3" id="KW-0689">Ribosomal protein</keyword>
<gene>
    <name evidence="5" type="ORF">TRFO_09512</name>
</gene>
<sequence>MGRQHGSIAQAGKVRTNTPKVEKMEKPKQAVGRAHIRKQYNKRFLSMNPLKKKVGPNSQLH</sequence>
<reference evidence="5" key="1">
    <citation type="submission" date="2016-10" db="EMBL/GenBank/DDBJ databases">
        <authorList>
            <person name="Benchimol M."/>
            <person name="Almeida L.G."/>
            <person name="Vasconcelos A.T."/>
            <person name="Perreira-Neves A."/>
            <person name="Rosa I.A."/>
            <person name="Tasca T."/>
            <person name="Bogo M.R."/>
            <person name="de Souza W."/>
        </authorList>
    </citation>
    <scope>NUCLEOTIDE SEQUENCE [LARGE SCALE GENOMIC DNA]</scope>
    <source>
        <strain evidence="5">K</strain>
    </source>
</reference>
<feature type="region of interest" description="Disordered" evidence="4">
    <location>
        <begin position="1"/>
        <end position="33"/>
    </location>
</feature>
<evidence type="ECO:0000256" key="1">
    <source>
        <dbReference type="ARBA" id="ARBA00022980"/>
    </source>
</evidence>
<accession>A0A1J4JG17</accession>
<dbReference type="GO" id="GO:0022627">
    <property type="term" value="C:cytosolic small ribosomal subunit"/>
    <property type="evidence" value="ECO:0007669"/>
    <property type="project" value="TreeGrafter"/>
</dbReference>
<name>A0A1J4JG17_9EUKA</name>
<evidence type="ECO:0000313" key="6">
    <source>
        <dbReference type="Proteomes" id="UP000179807"/>
    </source>
</evidence>
<evidence type="ECO:0000313" key="5">
    <source>
        <dbReference type="EMBL" id="OHS97255.1"/>
    </source>
</evidence>
<dbReference type="PANTHER" id="PTHR12650">
    <property type="entry name" value="40S RIBOSOMAL PROTEIN S30/UBIQUITIN-LIKE PROTEIN FUBI"/>
    <property type="match status" value="1"/>
</dbReference>
<keyword evidence="2 3" id="KW-0687">Ribonucleoprotein</keyword>
<dbReference type="GO" id="GO:0003735">
    <property type="term" value="F:structural constituent of ribosome"/>
    <property type="evidence" value="ECO:0007669"/>
    <property type="project" value="UniProtKB-UniRule"/>
</dbReference>
<dbReference type="Pfam" id="PF04758">
    <property type="entry name" value="Ribosomal_S30"/>
    <property type="match status" value="1"/>
</dbReference>
<dbReference type="GeneID" id="94829610"/>
<proteinExistence type="inferred from homology"/>
<dbReference type="InterPro" id="IPR006846">
    <property type="entry name" value="Ribosomal_eS30"/>
</dbReference>
<comment type="similarity">
    <text evidence="3">Belongs to the eukaryotic ribosomal protein eS30 family.</text>
</comment>
<dbReference type="AlphaFoldDB" id="A0A1J4JG17"/>
<dbReference type="GO" id="GO:0006412">
    <property type="term" value="P:translation"/>
    <property type="evidence" value="ECO:0007669"/>
    <property type="project" value="InterPro"/>
</dbReference>
<evidence type="ECO:0000256" key="4">
    <source>
        <dbReference type="SAM" id="MobiDB-lite"/>
    </source>
</evidence>
<dbReference type="VEuPathDB" id="TrichDB:TRFO_09512"/>
<organism evidence="5 6">
    <name type="scientific">Tritrichomonas foetus</name>
    <dbReference type="NCBI Taxonomy" id="1144522"/>
    <lineage>
        <taxon>Eukaryota</taxon>
        <taxon>Metamonada</taxon>
        <taxon>Parabasalia</taxon>
        <taxon>Tritrichomonadida</taxon>
        <taxon>Tritrichomonadidae</taxon>
        <taxon>Tritrichomonas</taxon>
    </lineage>
</organism>
<protein>
    <recommendedName>
        <fullName evidence="3">40S ribosomal protein S30</fullName>
    </recommendedName>
</protein>
<dbReference type="OrthoDB" id="3446at2759"/>
<evidence type="ECO:0000256" key="2">
    <source>
        <dbReference type="ARBA" id="ARBA00023274"/>
    </source>
</evidence>
<keyword evidence="6" id="KW-1185">Reference proteome</keyword>
<dbReference type="Proteomes" id="UP000179807">
    <property type="component" value="Unassembled WGS sequence"/>
</dbReference>
<dbReference type="RefSeq" id="XP_068350392.1">
    <property type="nucleotide sequence ID" value="XM_068494906.1"/>
</dbReference>